<keyword evidence="6" id="KW-0325">Glycoprotein</keyword>
<evidence type="ECO:0000256" key="1">
    <source>
        <dbReference type="ARBA" id="ARBA00010701"/>
    </source>
</evidence>
<keyword evidence="10" id="KW-1185">Reference proteome</keyword>
<dbReference type="InterPro" id="IPR006693">
    <property type="entry name" value="AB_hydrolase_lipase"/>
</dbReference>
<organism evidence="9 10">
    <name type="scientific">Podarcis lilfordi</name>
    <name type="common">Lilford's wall lizard</name>
    <dbReference type="NCBI Taxonomy" id="74358"/>
    <lineage>
        <taxon>Eukaryota</taxon>
        <taxon>Metazoa</taxon>
        <taxon>Chordata</taxon>
        <taxon>Craniata</taxon>
        <taxon>Vertebrata</taxon>
        <taxon>Euteleostomi</taxon>
        <taxon>Lepidosauria</taxon>
        <taxon>Squamata</taxon>
        <taxon>Bifurcata</taxon>
        <taxon>Unidentata</taxon>
        <taxon>Episquamata</taxon>
        <taxon>Laterata</taxon>
        <taxon>Lacertibaenia</taxon>
        <taxon>Lacertidae</taxon>
        <taxon>Podarcis</taxon>
    </lineage>
</organism>
<dbReference type="InterPro" id="IPR000073">
    <property type="entry name" value="AB_hydrolase_1"/>
</dbReference>
<proteinExistence type="inferred from homology"/>
<reference evidence="9" key="1">
    <citation type="submission" date="2022-12" db="EMBL/GenBank/DDBJ databases">
        <authorList>
            <person name="Alioto T."/>
            <person name="Alioto T."/>
            <person name="Gomez Garrido J."/>
        </authorList>
    </citation>
    <scope>NUCLEOTIDE SEQUENCE</scope>
</reference>
<dbReference type="Pfam" id="PF04083">
    <property type="entry name" value="Abhydro_lipase"/>
    <property type="match status" value="1"/>
</dbReference>
<evidence type="ECO:0000256" key="6">
    <source>
        <dbReference type="ARBA" id="ARBA00023180"/>
    </source>
</evidence>
<accession>A0AA35KC01</accession>
<dbReference type="Pfam" id="PF00561">
    <property type="entry name" value="Abhydrolase_1"/>
    <property type="match status" value="1"/>
</dbReference>
<dbReference type="GO" id="GO:0016042">
    <property type="term" value="P:lipid catabolic process"/>
    <property type="evidence" value="ECO:0007669"/>
    <property type="project" value="UniProtKB-KW"/>
</dbReference>
<keyword evidence="5" id="KW-0443">Lipid metabolism</keyword>
<dbReference type="InterPro" id="IPR029058">
    <property type="entry name" value="AB_hydrolase_fold"/>
</dbReference>
<evidence type="ECO:0000256" key="3">
    <source>
        <dbReference type="ARBA" id="ARBA00022801"/>
    </source>
</evidence>
<dbReference type="Proteomes" id="UP001178461">
    <property type="component" value="Chromosome 5"/>
</dbReference>
<evidence type="ECO:0000256" key="5">
    <source>
        <dbReference type="ARBA" id="ARBA00023098"/>
    </source>
</evidence>
<evidence type="ECO:0000256" key="2">
    <source>
        <dbReference type="ARBA" id="ARBA00022729"/>
    </source>
</evidence>
<evidence type="ECO:0000313" key="9">
    <source>
        <dbReference type="EMBL" id="CAI5774679.1"/>
    </source>
</evidence>
<keyword evidence="3" id="KW-0378">Hydrolase</keyword>
<evidence type="ECO:0000256" key="4">
    <source>
        <dbReference type="ARBA" id="ARBA00022963"/>
    </source>
</evidence>
<dbReference type="PANTHER" id="PTHR11005">
    <property type="entry name" value="LYSOSOMAL ACID LIPASE-RELATED"/>
    <property type="match status" value="1"/>
</dbReference>
<dbReference type="FunFam" id="3.40.50.1820:FF:000057">
    <property type="entry name" value="Lipase"/>
    <property type="match status" value="1"/>
</dbReference>
<name>A0AA35KC01_9SAUR</name>
<feature type="domain" description="Partial AB-hydrolase lipase" evidence="8">
    <location>
        <begin position="267"/>
        <end position="328"/>
    </location>
</feature>
<dbReference type="FunFam" id="3.40.50.1820:FF:000012">
    <property type="entry name" value="Lipase"/>
    <property type="match status" value="1"/>
</dbReference>
<evidence type="ECO:0000259" key="7">
    <source>
        <dbReference type="Pfam" id="PF00561"/>
    </source>
</evidence>
<dbReference type="EMBL" id="OX395130">
    <property type="protein sequence ID" value="CAI5774679.1"/>
    <property type="molecule type" value="Genomic_DNA"/>
</dbReference>
<comment type="similarity">
    <text evidence="1">Belongs to the AB hydrolase superfamily. Lipase family.</text>
</comment>
<dbReference type="Gene3D" id="3.40.50.1820">
    <property type="entry name" value="alpha/beta hydrolase"/>
    <property type="match status" value="2"/>
</dbReference>
<dbReference type="GO" id="GO:0016787">
    <property type="term" value="F:hydrolase activity"/>
    <property type="evidence" value="ECO:0007669"/>
    <property type="project" value="UniProtKB-KW"/>
</dbReference>
<keyword evidence="2" id="KW-0732">Signal</keyword>
<evidence type="ECO:0000313" key="10">
    <source>
        <dbReference type="Proteomes" id="UP001178461"/>
    </source>
</evidence>
<keyword evidence="4" id="KW-0442">Lipid degradation</keyword>
<protein>
    <submittedName>
        <fullName evidence="9">Lipase member M-like</fullName>
    </submittedName>
</protein>
<feature type="domain" description="AB hydrolase-1" evidence="7">
    <location>
        <begin position="19"/>
        <end position="218"/>
    </location>
</feature>
<evidence type="ECO:0000259" key="8">
    <source>
        <dbReference type="Pfam" id="PF04083"/>
    </source>
</evidence>
<gene>
    <name evidence="9" type="ORF">PODLI_1B038588</name>
</gene>
<sequence>MEGSVWVTNLPHQSLGFILADAGYDVWIGNNRGNSWSRRHQNLSIEEEAFWDFSFHEMGIYDLPAMVDFILQKTGQKNIYYVCHSQGCSVAFAAFSILPQMAEKIKMFFALAPSYTLQYTISVPLQIIRFPAALVKAIFGTKEFCLLSPKLKALLARKCSRRLVDELCKQALFLVSGFNEKNLNASRTDVYVSRFPDYTSVKNMIHWGQAYNVARFDSGLLNPRGFRCRRSYKWKTFESSGIYDCSFQMCYFIISRNNPYCNPVKCNEVIKYWGYPSEEHEILTEDGYYLQANRIPCGMNSSSKTGPKPVVLLVHGLLAEGRCWIANLPNNSLGFFLADAGYDVWIINTRGSSWSRRHKTLSIDQEEFWNFSFHEIAIYDIPATIDFILKKTRQEKLYYIGHSQGGTLGFITFSIIPQLAPKISLYLSFAPGYTLVNSKGLFYKLLVIPDGLRRLIWGNKEYCLLSKELKALTAKICSYPVIDKWCLRFLSLGVGFNEKNYNVSRADVYVGIFPDFSSVKAVDHWGQVTRTHKFRFFDYGCRNKVVYNMTTPPFYKIECMEVPTALWSGGQDIMEDVKDIQLLIPRIPHLVFYKNIPDWQHLDYIFGLDAPKRLYPDVLKLMQKFK</sequence>
<dbReference type="SUPFAM" id="SSF53474">
    <property type="entry name" value="alpha/beta-Hydrolases"/>
    <property type="match status" value="2"/>
</dbReference>
<dbReference type="AlphaFoldDB" id="A0AA35KC01"/>